<name>A0A381PWA5_9ZZZZ</name>
<gene>
    <name evidence="6" type="ORF">METZ01_LOCUS23798</name>
</gene>
<keyword evidence="3" id="KW-0238">DNA-binding</keyword>
<evidence type="ECO:0000256" key="1">
    <source>
        <dbReference type="ARBA" id="ARBA00022741"/>
    </source>
</evidence>
<sequence length="619" mass="68675">MTDPRAVYAERETEALRSADRWRARFDNLARLRMGVGLALITAIVAYLIAPGAQMPLIAVSIALIVIFIMLVVRHIGVRRKEIWDREMALVALEARHRRLRRWEEFTYATPEPPPHHPYADDLDVFGHASLHVLLGTTCTRPGADMLTDWLLAPASADIVRRRQKAVRELTPAIAFRDELQAMGRIAGPVEPKQLQGLLEWAESPAWLLPKLAPTWLAIVLPVLLIAMAVLHIFAVVPYLWIVPLVGAVGVTRRYTRRIHDDFARTSSGDSGLRRYHSLVAHIAGGRFEDPLLAELRESLTQSDEAPESPAEALKRLFRLVELSNIRYNPQVHYVWNLATLWDIHVLMRLELWKNRHGAALRGWMTALGRTDALSALAGLAHAHPDWAFPEIVNAQPVGQPHELPRLEARGLGHPLLAPEIAVRNDISLGPPGSLLLVTGSNMSGKSTLLRAIGANVVLAGAGGPVCAEEMALPVVDLHSSMRIRDSLEEGISYFMAELGRLKAVCDAASRANDRPVLYLLDEVLQGTNTAERQIAARRILRHLLDQRAFGAVTTHDLTLADAEDLKERAVLVHFRESLEAREGGPPIEFDYKLRPGLATSTNALRLMEIMGLALPEED</sequence>
<evidence type="ECO:0000256" key="4">
    <source>
        <dbReference type="SAM" id="Phobius"/>
    </source>
</evidence>
<feature type="transmembrane region" description="Helical" evidence="4">
    <location>
        <begin position="55"/>
        <end position="73"/>
    </location>
</feature>
<dbReference type="GO" id="GO:0006298">
    <property type="term" value="P:mismatch repair"/>
    <property type="evidence" value="ECO:0007669"/>
    <property type="project" value="InterPro"/>
</dbReference>
<dbReference type="Gene3D" id="3.40.50.300">
    <property type="entry name" value="P-loop containing nucleotide triphosphate hydrolases"/>
    <property type="match status" value="1"/>
</dbReference>
<dbReference type="PANTHER" id="PTHR11361:SF99">
    <property type="entry name" value="DNA MISMATCH REPAIR PROTEIN"/>
    <property type="match status" value="1"/>
</dbReference>
<dbReference type="GO" id="GO:0030983">
    <property type="term" value="F:mismatched DNA binding"/>
    <property type="evidence" value="ECO:0007669"/>
    <property type="project" value="InterPro"/>
</dbReference>
<dbReference type="InterPro" id="IPR000432">
    <property type="entry name" value="DNA_mismatch_repair_MutS_C"/>
</dbReference>
<dbReference type="PANTHER" id="PTHR11361">
    <property type="entry name" value="DNA MISMATCH REPAIR PROTEIN MUTS FAMILY MEMBER"/>
    <property type="match status" value="1"/>
</dbReference>
<keyword evidence="4" id="KW-1133">Transmembrane helix</keyword>
<keyword evidence="1" id="KW-0547">Nucleotide-binding</keyword>
<dbReference type="GO" id="GO:0005829">
    <property type="term" value="C:cytosol"/>
    <property type="evidence" value="ECO:0007669"/>
    <property type="project" value="TreeGrafter"/>
</dbReference>
<dbReference type="EMBL" id="UINC01001105">
    <property type="protein sequence ID" value="SUZ70944.1"/>
    <property type="molecule type" value="Genomic_DNA"/>
</dbReference>
<feature type="domain" description="DNA mismatch repair proteins mutS family" evidence="5">
    <location>
        <begin position="433"/>
        <end position="615"/>
    </location>
</feature>
<dbReference type="InterPro" id="IPR027417">
    <property type="entry name" value="P-loop_NTPase"/>
</dbReference>
<protein>
    <recommendedName>
        <fullName evidence="5">DNA mismatch repair proteins mutS family domain-containing protein</fullName>
    </recommendedName>
</protein>
<organism evidence="6">
    <name type="scientific">marine metagenome</name>
    <dbReference type="NCBI Taxonomy" id="408172"/>
    <lineage>
        <taxon>unclassified sequences</taxon>
        <taxon>metagenomes</taxon>
        <taxon>ecological metagenomes</taxon>
    </lineage>
</organism>
<dbReference type="GO" id="GO:0005524">
    <property type="term" value="F:ATP binding"/>
    <property type="evidence" value="ECO:0007669"/>
    <property type="project" value="UniProtKB-KW"/>
</dbReference>
<feature type="transmembrane region" description="Helical" evidence="4">
    <location>
        <begin position="216"/>
        <end position="241"/>
    </location>
</feature>
<dbReference type="SMART" id="SM00534">
    <property type="entry name" value="MUTSac"/>
    <property type="match status" value="1"/>
</dbReference>
<evidence type="ECO:0000259" key="5">
    <source>
        <dbReference type="SMART" id="SM00534"/>
    </source>
</evidence>
<dbReference type="InterPro" id="IPR036187">
    <property type="entry name" value="DNA_mismatch_repair_MutS_sf"/>
</dbReference>
<dbReference type="CDD" id="cd03283">
    <property type="entry name" value="ABC_MutS-like"/>
    <property type="match status" value="1"/>
</dbReference>
<proteinExistence type="predicted"/>
<dbReference type="GO" id="GO:0140664">
    <property type="term" value="F:ATP-dependent DNA damage sensor activity"/>
    <property type="evidence" value="ECO:0007669"/>
    <property type="project" value="InterPro"/>
</dbReference>
<dbReference type="SUPFAM" id="SSF52540">
    <property type="entry name" value="P-loop containing nucleoside triphosphate hydrolases"/>
    <property type="match status" value="1"/>
</dbReference>
<evidence type="ECO:0000313" key="6">
    <source>
        <dbReference type="EMBL" id="SUZ70944.1"/>
    </source>
</evidence>
<feature type="transmembrane region" description="Helical" evidence="4">
    <location>
        <begin position="30"/>
        <end position="49"/>
    </location>
</feature>
<accession>A0A381PWA5</accession>
<dbReference type="Pfam" id="PF00488">
    <property type="entry name" value="MutS_V"/>
    <property type="match status" value="1"/>
</dbReference>
<keyword evidence="2" id="KW-0067">ATP-binding</keyword>
<dbReference type="InterPro" id="IPR045076">
    <property type="entry name" value="MutS"/>
</dbReference>
<dbReference type="SUPFAM" id="SSF48334">
    <property type="entry name" value="DNA repair protein MutS, domain III"/>
    <property type="match status" value="1"/>
</dbReference>
<dbReference type="AlphaFoldDB" id="A0A381PWA5"/>
<evidence type="ECO:0000256" key="3">
    <source>
        <dbReference type="ARBA" id="ARBA00023125"/>
    </source>
</evidence>
<keyword evidence="4" id="KW-0472">Membrane</keyword>
<reference evidence="6" key="1">
    <citation type="submission" date="2018-05" db="EMBL/GenBank/DDBJ databases">
        <authorList>
            <person name="Lanie J.A."/>
            <person name="Ng W.-L."/>
            <person name="Kazmierczak K.M."/>
            <person name="Andrzejewski T.M."/>
            <person name="Davidsen T.M."/>
            <person name="Wayne K.J."/>
            <person name="Tettelin H."/>
            <person name="Glass J.I."/>
            <person name="Rusch D."/>
            <person name="Podicherti R."/>
            <person name="Tsui H.-C.T."/>
            <person name="Winkler M.E."/>
        </authorList>
    </citation>
    <scope>NUCLEOTIDE SEQUENCE</scope>
</reference>
<evidence type="ECO:0000256" key="2">
    <source>
        <dbReference type="ARBA" id="ARBA00022840"/>
    </source>
</evidence>
<keyword evidence="4" id="KW-0812">Transmembrane</keyword>